<dbReference type="EMBL" id="JABBZM010000004">
    <property type="protein sequence ID" value="NMV37456.1"/>
    <property type="molecule type" value="Genomic_DNA"/>
</dbReference>
<evidence type="ECO:0000313" key="3">
    <source>
        <dbReference type="Proteomes" id="UP000575469"/>
    </source>
</evidence>
<sequence length="250" mass="27429">MLEAVADLAQPPITKNLPAHHPTVDGGKHRLTIEVFFDLICPWSWVGIRQLATAMREFQRRHPAAEIKINWRPRPLLPEVPPGGTPYQPFYLAQSGSPTAVAMRRSQVQHAGQAVGIAFDFKRIRILPNTAIAHGLIGHMARQASPLQTLGLVERLFKAFFSDGENIGDPHVLERLGLEQGVGRPMLLACLNDVRSHLPPPTPERPRRGRPVKEDVLSTPHFVFNGAATVSGARSPDALLSSMLRSVNGA</sequence>
<dbReference type="GO" id="GO:0016491">
    <property type="term" value="F:oxidoreductase activity"/>
    <property type="evidence" value="ECO:0007669"/>
    <property type="project" value="InterPro"/>
</dbReference>
<evidence type="ECO:0000313" key="2">
    <source>
        <dbReference type="EMBL" id="NMV37456.1"/>
    </source>
</evidence>
<dbReference type="InterPro" id="IPR036249">
    <property type="entry name" value="Thioredoxin-like_sf"/>
</dbReference>
<comment type="caution">
    <text evidence="2">The sequence shown here is derived from an EMBL/GenBank/DDBJ whole genome shotgun (WGS) entry which is preliminary data.</text>
</comment>
<dbReference type="PANTHER" id="PTHR13887">
    <property type="entry name" value="GLUTATHIONE S-TRANSFERASE KAPPA"/>
    <property type="match status" value="1"/>
</dbReference>
<evidence type="ECO:0000259" key="1">
    <source>
        <dbReference type="Pfam" id="PF01323"/>
    </source>
</evidence>
<protein>
    <submittedName>
        <fullName evidence="2">DsbA family oxidoreductase</fullName>
    </submittedName>
</protein>
<feature type="domain" description="DSBA-like thioredoxin" evidence="1">
    <location>
        <begin position="32"/>
        <end position="239"/>
    </location>
</feature>
<dbReference type="CDD" id="cd03024">
    <property type="entry name" value="DsbA_FrnE"/>
    <property type="match status" value="1"/>
</dbReference>
<organism evidence="2 3">
    <name type="scientific">Ralstonia insidiosa</name>
    <dbReference type="NCBI Taxonomy" id="190721"/>
    <lineage>
        <taxon>Bacteria</taxon>
        <taxon>Pseudomonadati</taxon>
        <taxon>Pseudomonadota</taxon>
        <taxon>Betaproteobacteria</taxon>
        <taxon>Burkholderiales</taxon>
        <taxon>Burkholderiaceae</taxon>
        <taxon>Ralstonia</taxon>
    </lineage>
</organism>
<gene>
    <name evidence="2" type="ORF">HGR00_06010</name>
</gene>
<accession>A0A848NYD4</accession>
<name>A0A848NYD4_9RALS</name>
<dbReference type="Gene3D" id="3.40.30.10">
    <property type="entry name" value="Glutaredoxin"/>
    <property type="match status" value="1"/>
</dbReference>
<proteinExistence type="predicted"/>
<dbReference type="Proteomes" id="UP000575469">
    <property type="component" value="Unassembled WGS sequence"/>
</dbReference>
<dbReference type="SUPFAM" id="SSF52833">
    <property type="entry name" value="Thioredoxin-like"/>
    <property type="match status" value="1"/>
</dbReference>
<dbReference type="PANTHER" id="PTHR13887:SF41">
    <property type="entry name" value="THIOREDOXIN SUPERFAMILY PROTEIN"/>
    <property type="match status" value="1"/>
</dbReference>
<dbReference type="RefSeq" id="WP_169339564.1">
    <property type="nucleotide sequence ID" value="NZ_JABBZM010000004.1"/>
</dbReference>
<dbReference type="Pfam" id="PF01323">
    <property type="entry name" value="DSBA"/>
    <property type="match status" value="1"/>
</dbReference>
<reference evidence="2 3" key="1">
    <citation type="submission" date="2020-04" db="EMBL/GenBank/DDBJ databases">
        <title>Ralstonia insidiosa genome sequencing and assembly.</title>
        <authorList>
            <person name="Martins R.C.R."/>
            <person name="Perdigao-Neto L.V."/>
            <person name="Levin A.S.S."/>
            <person name="Costa S.F."/>
        </authorList>
    </citation>
    <scope>NUCLEOTIDE SEQUENCE [LARGE SCALE GENOMIC DNA]</scope>
    <source>
        <strain evidence="2 3">5047</strain>
    </source>
</reference>
<dbReference type="AlphaFoldDB" id="A0A848NYD4"/>
<dbReference type="InterPro" id="IPR001853">
    <property type="entry name" value="DSBA-like_thioredoxin_dom"/>
</dbReference>